<dbReference type="Proteomes" id="UP001565368">
    <property type="component" value="Unassembled WGS sequence"/>
</dbReference>
<feature type="transmembrane region" description="Helical" evidence="2">
    <location>
        <begin position="105"/>
        <end position="126"/>
    </location>
</feature>
<dbReference type="GeneID" id="95990245"/>
<keyword evidence="4" id="KW-1185">Reference proteome</keyword>
<feature type="region of interest" description="Disordered" evidence="1">
    <location>
        <begin position="265"/>
        <end position="285"/>
    </location>
</feature>
<feature type="transmembrane region" description="Helical" evidence="2">
    <location>
        <begin position="138"/>
        <end position="157"/>
    </location>
</feature>
<evidence type="ECO:0000313" key="4">
    <source>
        <dbReference type="Proteomes" id="UP001565368"/>
    </source>
</evidence>
<feature type="transmembrane region" description="Helical" evidence="2">
    <location>
        <begin position="47"/>
        <end position="66"/>
    </location>
</feature>
<proteinExistence type="predicted"/>
<keyword evidence="2" id="KW-0472">Membrane</keyword>
<evidence type="ECO:0000256" key="1">
    <source>
        <dbReference type="SAM" id="MobiDB-lite"/>
    </source>
</evidence>
<feature type="transmembrane region" description="Helical" evidence="2">
    <location>
        <begin position="78"/>
        <end position="99"/>
    </location>
</feature>
<keyword evidence="2" id="KW-0812">Transmembrane</keyword>
<dbReference type="EMBL" id="JBBXJM010000007">
    <property type="protein sequence ID" value="KAL1405563.1"/>
    <property type="molecule type" value="Genomic_DNA"/>
</dbReference>
<evidence type="ECO:0000256" key="2">
    <source>
        <dbReference type="SAM" id="Phobius"/>
    </source>
</evidence>
<evidence type="ECO:0000313" key="3">
    <source>
        <dbReference type="EMBL" id="KAL1405563.1"/>
    </source>
</evidence>
<protein>
    <submittedName>
        <fullName evidence="3">Uncharacterized protein</fullName>
    </submittedName>
</protein>
<keyword evidence="2" id="KW-1133">Transmembrane helix</keyword>
<feature type="region of interest" description="Disordered" evidence="1">
    <location>
        <begin position="1"/>
        <end position="32"/>
    </location>
</feature>
<gene>
    <name evidence="3" type="ORF">Q8F55_009202</name>
</gene>
<sequence>MSLPEYTPVPTYPPGEASSSTARQPMSAPARPADPGLQLFPRAFLPIMLRALVSIVGLGVPVILVLHHNGVATLPRLAGYLLVFAASLCAAAVSARAFFVLMGPALAMGVLFGLMVASFLAVALDYPQRGGPALFHPAWIALGAAAALAGAVIVRVLSLTSSAGARPTRGDDGESGLLPPTLEYDAALDVVQNAEGADERERLGLGVTVSLAIAQMEHRCARQCAVLLAYAEDEMLSESARADILAKGAELQGDVADKAAALRRAAPQRPVGVIPGSPRPEKAVV</sequence>
<organism evidence="3 4">
    <name type="scientific">Vanrija albida</name>
    <dbReference type="NCBI Taxonomy" id="181172"/>
    <lineage>
        <taxon>Eukaryota</taxon>
        <taxon>Fungi</taxon>
        <taxon>Dikarya</taxon>
        <taxon>Basidiomycota</taxon>
        <taxon>Agaricomycotina</taxon>
        <taxon>Tremellomycetes</taxon>
        <taxon>Trichosporonales</taxon>
        <taxon>Trichosporonaceae</taxon>
        <taxon>Vanrija</taxon>
    </lineage>
</organism>
<accession>A0ABR3PSZ8</accession>
<comment type="caution">
    <text evidence="3">The sequence shown here is derived from an EMBL/GenBank/DDBJ whole genome shotgun (WGS) entry which is preliminary data.</text>
</comment>
<reference evidence="3 4" key="1">
    <citation type="submission" date="2023-08" db="EMBL/GenBank/DDBJ databases">
        <title>Annotated Genome Sequence of Vanrija albida AlHP1.</title>
        <authorList>
            <person name="Herzog R."/>
        </authorList>
    </citation>
    <scope>NUCLEOTIDE SEQUENCE [LARGE SCALE GENOMIC DNA]</scope>
    <source>
        <strain evidence="3 4">AlHP1</strain>
    </source>
</reference>
<dbReference type="RefSeq" id="XP_069205507.1">
    <property type="nucleotide sequence ID" value="XM_069357570.1"/>
</dbReference>
<name>A0ABR3PSZ8_9TREE</name>